<dbReference type="KEGG" id="mcub:MCBB_1928"/>
<dbReference type="AlphaFoldDB" id="A0A1D3L4K8"/>
<dbReference type="GeneID" id="30412766"/>
<sequence length="180" mass="20871">METEQKVRDLIIETLAKKELSKKQILDAVCARTNREISSKALNENIMNLLKEEKVEIVGYDFNIYEGKKRIQSIRSEGVVFSLVKRDIVNMNILMKKFGSDIPEDSLEACYQIKRAMNRKLQSMNDPNLNLNNVFNKTYLLVNSQDDTHRRKLTSKLAFVLSDEEGSDEMFKQMIDLIMS</sequence>
<evidence type="ECO:0000313" key="2">
    <source>
        <dbReference type="Proteomes" id="UP000094707"/>
    </source>
</evidence>
<dbReference type="OrthoDB" id="68964at2157"/>
<evidence type="ECO:0000313" key="1">
    <source>
        <dbReference type="EMBL" id="SCG86476.1"/>
    </source>
</evidence>
<dbReference type="STRING" id="118062.MCBB_1928"/>
<dbReference type="RefSeq" id="WP_071907537.1">
    <property type="nucleotide sequence ID" value="NZ_LT607756.1"/>
</dbReference>
<reference evidence="1 2" key="1">
    <citation type="submission" date="2016-08" db="EMBL/GenBank/DDBJ databases">
        <authorList>
            <person name="Seilhamer J.J."/>
        </authorList>
    </citation>
    <scope>NUCLEOTIDE SEQUENCE [LARGE SCALE GENOMIC DNA]</scope>
    <source>
        <strain evidence="1">Buetzberg</strain>
    </source>
</reference>
<name>A0A1D3L4K8_9EURY</name>
<protein>
    <submittedName>
        <fullName evidence="1">Uncharacterized protein</fullName>
    </submittedName>
</protein>
<proteinExistence type="predicted"/>
<accession>A0A1D3L4K8</accession>
<dbReference type="EMBL" id="LT607756">
    <property type="protein sequence ID" value="SCG86476.1"/>
    <property type="molecule type" value="Genomic_DNA"/>
</dbReference>
<dbReference type="Proteomes" id="UP000094707">
    <property type="component" value="Chromosome I"/>
</dbReference>
<organism evidence="1 2">
    <name type="scientific">Methanobacterium congolense</name>
    <dbReference type="NCBI Taxonomy" id="118062"/>
    <lineage>
        <taxon>Archaea</taxon>
        <taxon>Methanobacteriati</taxon>
        <taxon>Methanobacteriota</taxon>
        <taxon>Methanomada group</taxon>
        <taxon>Methanobacteria</taxon>
        <taxon>Methanobacteriales</taxon>
        <taxon>Methanobacteriaceae</taxon>
        <taxon>Methanobacterium</taxon>
    </lineage>
</organism>
<keyword evidence="2" id="KW-1185">Reference proteome</keyword>
<gene>
    <name evidence="1" type="ORF">MCBB_1928</name>
</gene>